<dbReference type="Pfam" id="PF07653">
    <property type="entry name" value="SH3_2"/>
    <property type="match status" value="1"/>
</dbReference>
<protein>
    <recommendedName>
        <fullName evidence="12">FYN-binding protein 1</fullName>
    </recommendedName>
    <alternativeName>
        <fullName evidence="13">Adhesion and degranulation promoting adaptor protein</fullName>
    </alternativeName>
    <alternativeName>
        <fullName evidence="14">FYB-120/130</fullName>
    </alternativeName>
    <alternativeName>
        <fullName evidence="17">FYN-T-binding protein</fullName>
    </alternativeName>
    <alternativeName>
        <fullName evidence="15">SLAP-130</fullName>
    </alternativeName>
    <alternativeName>
        <fullName evidence="16">SLP-76-associated phosphoprotein</fullName>
    </alternativeName>
</protein>
<feature type="compositionally biased region" description="Pro residues" evidence="19">
    <location>
        <begin position="366"/>
        <end position="386"/>
    </location>
</feature>
<sequence>MEKGTNVKSLTAMFNAPSSSMEGAEKSPGHPPLNSFQIRRAEFARGNDSTPGTFPKKPLQVPKSASDEVKPPVLRSAGFNRIGSSINVPSPDSDIKPTFPKPSGFKTFEHQKDEPKVPFPKPIGSKPFPTTNSSQKHKFGVKTPVPTEPKEDGEKPAFPKPSAVKASENESKPHIQRKPPFGVKPTVNSVGSLGEATVNKHGLVSKTFSNSLENKPLKPTKETTEDNPAPVSSSQAFPGVTLRPTGIKQLQSPFLKQNTDEPNDRTKQSTPVKATHDGGNSLPYISKYPRTPSTSQMTGASDNVKEQKDSSEPRRKPLPTPAQLGPPPQKPTRPPNVDIERFRNGKTMGNKVAVSEQKSSALSSALPPPPPALKSPPGAPPVPSLPPRNIRNPNEDYKNEDGIEESDGDCYEGIDELNAQYKREQEDKNEKKRKKELEQAKKEQKEKEKKEQEIRKRFKLTEQVDVIHNAKANMDYKGGKNELSFKKEDEIEIIRVTDNPEGKWLGRMNGNYGYIKTLMVKVDYDSLPRKKPERHAAVENDQDIYDDVGEQEAISNHSLGANPHFPPPPPINEDEDIYDGVDEGPAERANSTTEYDVYDDVDASDFPPPPTESSLRTSIVEKSPDFKTLKRIEKEEKEFRKKFKFTGEIRVLSSVQVLANLATKKWGSKDLPLKPGEMLDVIQLANNTTLLCKNNEGKYGYVSRSNLIDNDGEIYDDIGEDCIYDND</sequence>
<keyword evidence="9" id="KW-0175">Coiled coil</keyword>
<feature type="compositionally biased region" description="Basic and acidic residues" evidence="19">
    <location>
        <begin position="148"/>
        <end position="157"/>
    </location>
</feature>
<evidence type="ECO:0000256" key="1">
    <source>
        <dbReference type="ARBA" id="ARBA00004282"/>
    </source>
</evidence>
<feature type="compositionally biased region" description="Basic and acidic residues" evidence="19">
    <location>
        <begin position="421"/>
        <end position="456"/>
    </location>
</feature>
<dbReference type="InterPro" id="IPR001452">
    <property type="entry name" value="SH3_domain"/>
</dbReference>
<dbReference type="EMBL" id="WNTK01000003">
    <property type="protein sequence ID" value="KAG9488442.1"/>
    <property type="molecule type" value="Genomic_DNA"/>
</dbReference>
<comment type="caution">
    <text evidence="21">The sequence shown here is derived from an EMBL/GenBank/DDBJ whole genome shotgun (WGS) entry which is preliminary data.</text>
</comment>
<dbReference type="SUPFAM" id="SSF50044">
    <property type="entry name" value="SH3-domain"/>
    <property type="match status" value="2"/>
</dbReference>
<evidence type="ECO:0000256" key="3">
    <source>
        <dbReference type="ARBA" id="ARBA00022443"/>
    </source>
</evidence>
<evidence type="ECO:0000256" key="10">
    <source>
        <dbReference type="ARBA" id="ARBA00023242"/>
    </source>
</evidence>
<feature type="compositionally biased region" description="Polar residues" evidence="19">
    <location>
        <begin position="291"/>
        <end position="301"/>
    </location>
</feature>
<keyword evidence="8" id="KW-0007">Acetylation</keyword>
<feature type="domain" description="SH3" evidence="20">
    <location>
        <begin position="465"/>
        <end position="525"/>
    </location>
</feature>
<dbReference type="InterPro" id="IPR036028">
    <property type="entry name" value="SH3-like_dom_sf"/>
</dbReference>
<keyword evidence="5" id="KW-0597">Phosphoprotein</keyword>
<evidence type="ECO:0000256" key="13">
    <source>
        <dbReference type="ARBA" id="ARBA00079796"/>
    </source>
</evidence>
<evidence type="ECO:0000256" key="19">
    <source>
        <dbReference type="SAM" id="MobiDB-lite"/>
    </source>
</evidence>
<dbReference type="Gene3D" id="2.30.30.40">
    <property type="entry name" value="SH3 Domains"/>
    <property type="match status" value="2"/>
</dbReference>
<feature type="compositionally biased region" description="Basic and acidic residues" evidence="19">
    <location>
        <begin position="258"/>
        <end position="267"/>
    </location>
</feature>
<dbReference type="AlphaFoldDB" id="A0A8J6FI61"/>
<feature type="compositionally biased region" description="Basic and acidic residues" evidence="19">
    <location>
        <begin position="303"/>
        <end position="315"/>
    </location>
</feature>
<feature type="region of interest" description="Disordered" evidence="19">
    <location>
        <begin position="1"/>
        <end position="190"/>
    </location>
</feature>
<evidence type="ECO:0000256" key="6">
    <source>
        <dbReference type="ARBA" id="ARBA00022737"/>
    </source>
</evidence>
<feature type="region of interest" description="Disordered" evidence="19">
    <location>
        <begin position="204"/>
        <end position="456"/>
    </location>
</feature>
<evidence type="ECO:0000313" key="22">
    <source>
        <dbReference type="Proteomes" id="UP000770717"/>
    </source>
</evidence>
<evidence type="ECO:0000259" key="20">
    <source>
        <dbReference type="PROSITE" id="PS50002"/>
    </source>
</evidence>
<reference evidence="21" key="1">
    <citation type="thesis" date="2020" institute="ProQuest LLC" country="789 East Eisenhower Parkway, Ann Arbor, MI, USA">
        <title>Comparative Genomics and Chromosome Evolution.</title>
        <authorList>
            <person name="Mudd A.B."/>
        </authorList>
    </citation>
    <scope>NUCLEOTIDE SEQUENCE</scope>
    <source>
        <strain evidence="21">HN-11 Male</strain>
        <tissue evidence="21">Kidney and liver</tissue>
    </source>
</reference>
<evidence type="ECO:0000256" key="15">
    <source>
        <dbReference type="ARBA" id="ARBA00081595"/>
    </source>
</evidence>
<dbReference type="SMART" id="SM00326">
    <property type="entry name" value="SH3"/>
    <property type="match status" value="1"/>
</dbReference>
<dbReference type="CDD" id="cd00174">
    <property type="entry name" value="SH3"/>
    <property type="match status" value="1"/>
</dbReference>
<evidence type="ECO:0000256" key="18">
    <source>
        <dbReference type="PROSITE-ProRule" id="PRU00192"/>
    </source>
</evidence>
<evidence type="ECO:0000256" key="4">
    <source>
        <dbReference type="ARBA" id="ARBA00022490"/>
    </source>
</evidence>
<evidence type="ECO:0000256" key="8">
    <source>
        <dbReference type="ARBA" id="ARBA00022990"/>
    </source>
</evidence>
<accession>A0A8J6FI61</accession>
<dbReference type="GO" id="GO:0005886">
    <property type="term" value="C:plasma membrane"/>
    <property type="evidence" value="ECO:0007669"/>
    <property type="project" value="InterPro"/>
</dbReference>
<feature type="compositionally biased region" description="Basic and acidic residues" evidence="19">
    <location>
        <begin position="215"/>
        <end position="224"/>
    </location>
</feature>
<gene>
    <name evidence="21" type="ORF">GDO78_007963</name>
</gene>
<dbReference type="FunFam" id="2.30.30.40:FF:000156">
    <property type="entry name" value="FYN-binding protein-like isoform X1"/>
    <property type="match status" value="1"/>
</dbReference>
<evidence type="ECO:0000256" key="9">
    <source>
        <dbReference type="ARBA" id="ARBA00023054"/>
    </source>
</evidence>
<evidence type="ECO:0000256" key="12">
    <source>
        <dbReference type="ARBA" id="ARBA00068976"/>
    </source>
</evidence>
<keyword evidence="3 18" id="KW-0728">SH3 domain</keyword>
<proteinExistence type="predicted"/>
<feature type="compositionally biased region" description="Basic and acidic residues" evidence="19">
    <location>
        <begin position="107"/>
        <end position="116"/>
    </location>
</feature>
<dbReference type="Proteomes" id="UP000770717">
    <property type="component" value="Unassembled WGS sequence"/>
</dbReference>
<keyword evidence="4" id="KW-0963">Cytoplasm</keyword>
<keyword evidence="7" id="KW-0965">Cell junction</keyword>
<keyword evidence="6" id="KW-0677">Repeat</keyword>
<dbReference type="OrthoDB" id="9396701at2759"/>
<comment type="function">
    <text evidence="11">Acts as an adapter protein of the FYN and LCP2 signaling cascades in T-cells. May play a role in linking T-cell signaling to remodeling of the actin cytoskeleton. Modulates the expression of IL2. Involved in platelet activation. Prevents the degradation of SKAP1 and SKAP2. May be involved in high affinity immunoglobulin epsilon receptor signaling in mast cells.</text>
</comment>
<dbReference type="PANTHER" id="PTHR16830">
    <property type="entry name" value="SH2 CONTAINING ADAPTOR PRAM-1 RELATED"/>
    <property type="match status" value="1"/>
</dbReference>
<evidence type="ECO:0000256" key="7">
    <source>
        <dbReference type="ARBA" id="ARBA00022949"/>
    </source>
</evidence>
<feature type="compositionally biased region" description="Acidic residues" evidence="19">
    <location>
        <begin position="402"/>
        <end position="415"/>
    </location>
</feature>
<dbReference type="GO" id="GO:0005737">
    <property type="term" value="C:cytoplasm"/>
    <property type="evidence" value="ECO:0007669"/>
    <property type="project" value="UniProtKB-SubCell"/>
</dbReference>
<feature type="compositionally biased region" description="Pro residues" evidence="19">
    <location>
        <begin position="318"/>
        <end position="334"/>
    </location>
</feature>
<evidence type="ECO:0000256" key="14">
    <source>
        <dbReference type="ARBA" id="ARBA00081371"/>
    </source>
</evidence>
<dbReference type="GO" id="GO:0050852">
    <property type="term" value="P:T cell receptor signaling pathway"/>
    <property type="evidence" value="ECO:0007669"/>
    <property type="project" value="TreeGrafter"/>
</dbReference>
<evidence type="ECO:0000313" key="21">
    <source>
        <dbReference type="EMBL" id="KAG9488442.1"/>
    </source>
</evidence>
<dbReference type="PROSITE" id="PS50002">
    <property type="entry name" value="SH3"/>
    <property type="match status" value="1"/>
</dbReference>
<dbReference type="GO" id="GO:0070161">
    <property type="term" value="C:anchoring junction"/>
    <property type="evidence" value="ECO:0007669"/>
    <property type="project" value="UniProtKB-SubCell"/>
</dbReference>
<comment type="subcellular location">
    <subcellularLocation>
        <location evidence="1">Cell junction</location>
    </subcellularLocation>
    <subcellularLocation>
        <location evidence="2">Cytoplasm</location>
    </subcellularLocation>
</comment>
<name>A0A8J6FI61_ELECQ</name>
<evidence type="ECO:0000256" key="16">
    <source>
        <dbReference type="ARBA" id="ARBA00081679"/>
    </source>
</evidence>
<evidence type="ECO:0000256" key="17">
    <source>
        <dbReference type="ARBA" id="ARBA00082486"/>
    </source>
</evidence>
<evidence type="ECO:0000256" key="5">
    <source>
        <dbReference type="ARBA" id="ARBA00022553"/>
    </source>
</evidence>
<evidence type="ECO:0000256" key="2">
    <source>
        <dbReference type="ARBA" id="ARBA00004496"/>
    </source>
</evidence>
<dbReference type="GO" id="GO:0007229">
    <property type="term" value="P:integrin-mediated signaling pathway"/>
    <property type="evidence" value="ECO:0007669"/>
    <property type="project" value="InterPro"/>
</dbReference>
<keyword evidence="22" id="KW-1185">Reference proteome</keyword>
<dbReference type="Pfam" id="PF14603">
    <property type="entry name" value="hSH3"/>
    <property type="match status" value="1"/>
</dbReference>
<organism evidence="21 22">
    <name type="scientific">Eleutherodactylus coqui</name>
    <name type="common">Puerto Rican coqui</name>
    <dbReference type="NCBI Taxonomy" id="57060"/>
    <lineage>
        <taxon>Eukaryota</taxon>
        <taxon>Metazoa</taxon>
        <taxon>Chordata</taxon>
        <taxon>Craniata</taxon>
        <taxon>Vertebrata</taxon>
        <taxon>Euteleostomi</taxon>
        <taxon>Amphibia</taxon>
        <taxon>Batrachia</taxon>
        <taxon>Anura</taxon>
        <taxon>Neobatrachia</taxon>
        <taxon>Hyloidea</taxon>
        <taxon>Eleutherodactylidae</taxon>
        <taxon>Eleutherodactylinae</taxon>
        <taxon>Eleutherodactylus</taxon>
        <taxon>Eleutherodactylus</taxon>
    </lineage>
</organism>
<keyword evidence="10" id="KW-0539">Nucleus</keyword>
<dbReference type="InterPro" id="IPR029294">
    <property type="entry name" value="hSH3"/>
</dbReference>
<feature type="compositionally biased region" description="Polar residues" evidence="19">
    <location>
        <begin position="248"/>
        <end position="257"/>
    </location>
</feature>
<dbReference type="FunFam" id="2.30.30.40:FF:000133">
    <property type="entry name" value="FYN-binding protein-like isoform X2"/>
    <property type="match status" value="1"/>
</dbReference>
<dbReference type="InterPro" id="IPR043443">
    <property type="entry name" value="FYB1/2-like"/>
</dbReference>
<evidence type="ECO:0000256" key="11">
    <source>
        <dbReference type="ARBA" id="ARBA00059917"/>
    </source>
</evidence>
<dbReference type="PANTHER" id="PTHR16830:SF13">
    <property type="entry name" value="FYN-BINDING PROTEIN 1"/>
    <property type="match status" value="1"/>
</dbReference>
<dbReference type="GO" id="GO:0072659">
    <property type="term" value="P:protein localization to plasma membrane"/>
    <property type="evidence" value="ECO:0007669"/>
    <property type="project" value="TreeGrafter"/>
</dbReference>